<dbReference type="Pfam" id="PF23320">
    <property type="entry name" value="Zn_SUZ12"/>
    <property type="match status" value="1"/>
</dbReference>
<feature type="domain" description="Polycomb protein SUZ12-like zinc finger" evidence="10">
    <location>
        <begin position="393"/>
        <end position="460"/>
    </location>
</feature>
<evidence type="ECO:0000313" key="12">
    <source>
        <dbReference type="Proteomes" id="UP001501940"/>
    </source>
</evidence>
<dbReference type="PANTHER" id="PTHR22597:SF0">
    <property type="entry name" value="POLYCOMB PROTEIN SUZ12"/>
    <property type="match status" value="1"/>
</dbReference>
<organism evidence="11 12">
    <name type="scientific">Amphiprion ocellaris</name>
    <name type="common">Clown anemonefish</name>
    <dbReference type="NCBI Taxonomy" id="80972"/>
    <lineage>
        <taxon>Eukaryota</taxon>
        <taxon>Metazoa</taxon>
        <taxon>Chordata</taxon>
        <taxon>Craniata</taxon>
        <taxon>Vertebrata</taxon>
        <taxon>Euteleostomi</taxon>
        <taxon>Actinopterygii</taxon>
        <taxon>Neopterygii</taxon>
        <taxon>Teleostei</taxon>
        <taxon>Neoteleostei</taxon>
        <taxon>Acanthomorphata</taxon>
        <taxon>Ovalentaria</taxon>
        <taxon>Pomacentridae</taxon>
        <taxon>Amphiprion</taxon>
    </lineage>
</organism>
<dbReference type="GO" id="GO:0031490">
    <property type="term" value="F:chromatin DNA binding"/>
    <property type="evidence" value="ECO:0007669"/>
    <property type="project" value="TreeGrafter"/>
</dbReference>
<keyword evidence="2" id="KW-0479">Metal-binding</keyword>
<feature type="domain" description="Polycomb protein VEFS-Box" evidence="9">
    <location>
        <begin position="519"/>
        <end position="640"/>
    </location>
</feature>
<dbReference type="GO" id="GO:0006325">
    <property type="term" value="P:chromatin organization"/>
    <property type="evidence" value="ECO:0007669"/>
    <property type="project" value="UniProtKB-KW"/>
</dbReference>
<dbReference type="Proteomes" id="UP001501940">
    <property type="component" value="Chromosome 19"/>
</dbReference>
<dbReference type="GO" id="GO:0008270">
    <property type="term" value="F:zinc ion binding"/>
    <property type="evidence" value="ECO:0007669"/>
    <property type="project" value="UniProtKB-KW"/>
</dbReference>
<evidence type="ECO:0000256" key="7">
    <source>
        <dbReference type="ARBA" id="ARBA00023163"/>
    </source>
</evidence>
<dbReference type="InterPro" id="IPR019135">
    <property type="entry name" value="Polycomb_protein_VEFS-Box"/>
</dbReference>
<dbReference type="CDD" id="cd21551">
    <property type="entry name" value="VEFS-box_SUZ12"/>
    <property type="match status" value="1"/>
</dbReference>
<dbReference type="GO" id="GO:0035098">
    <property type="term" value="C:ESC/E(Z) complex"/>
    <property type="evidence" value="ECO:0007669"/>
    <property type="project" value="TreeGrafter"/>
</dbReference>
<evidence type="ECO:0000256" key="4">
    <source>
        <dbReference type="ARBA" id="ARBA00022833"/>
    </source>
</evidence>
<dbReference type="InterPro" id="IPR057540">
    <property type="entry name" value="Znf_SUZ12"/>
</dbReference>
<keyword evidence="3" id="KW-0863">Zinc-finger</keyword>
<reference evidence="11 12" key="1">
    <citation type="submission" date="2022-01" db="EMBL/GenBank/DDBJ databases">
        <title>A chromosome-scale genome assembly of the false clownfish, Amphiprion ocellaris.</title>
        <authorList>
            <person name="Ryu T."/>
        </authorList>
    </citation>
    <scope>NUCLEOTIDE SEQUENCE [LARGE SCALE GENOMIC DNA]</scope>
</reference>
<dbReference type="Pfam" id="PF09733">
    <property type="entry name" value="VEFS-Box"/>
    <property type="match status" value="1"/>
</dbReference>
<evidence type="ECO:0000313" key="11">
    <source>
        <dbReference type="Ensembl" id="ENSAOCP00000034400.1"/>
    </source>
</evidence>
<keyword evidence="5" id="KW-0156">Chromatin regulator</keyword>
<keyword evidence="4" id="KW-0862">Zinc</keyword>
<dbReference type="CDD" id="cd21750">
    <property type="entry name" value="ZnB-Zn_SUZ12"/>
    <property type="match status" value="1"/>
</dbReference>
<feature type="region of interest" description="Disordered" evidence="8">
    <location>
        <begin position="654"/>
        <end position="712"/>
    </location>
</feature>
<evidence type="ECO:0000256" key="6">
    <source>
        <dbReference type="ARBA" id="ARBA00023015"/>
    </source>
</evidence>
<keyword evidence="6" id="KW-0805">Transcription regulation</keyword>
<evidence type="ECO:0008006" key="13">
    <source>
        <dbReference type="Google" id="ProtNLM"/>
    </source>
</evidence>
<reference evidence="11" key="3">
    <citation type="submission" date="2025-09" db="UniProtKB">
        <authorList>
            <consortium name="Ensembl"/>
        </authorList>
    </citation>
    <scope>IDENTIFICATION</scope>
</reference>
<dbReference type="CDD" id="cd21740">
    <property type="entry name" value="C2_II_SUZ12"/>
    <property type="match status" value="1"/>
</dbReference>
<keyword evidence="12" id="KW-1185">Reference proteome</keyword>
<evidence type="ECO:0000256" key="8">
    <source>
        <dbReference type="SAM" id="MobiDB-lite"/>
    </source>
</evidence>
<dbReference type="GeneTree" id="ENSGT00390000012364"/>
<dbReference type="Ensembl" id="ENSAOCT00000063371.1">
    <property type="protein sequence ID" value="ENSAOCP00000034400.1"/>
    <property type="gene ID" value="ENSAOCG00000016171.2"/>
</dbReference>
<dbReference type="GO" id="GO:0016586">
    <property type="term" value="C:RSC-type complex"/>
    <property type="evidence" value="ECO:0007669"/>
    <property type="project" value="TreeGrafter"/>
</dbReference>
<feature type="compositionally biased region" description="Polar residues" evidence="8">
    <location>
        <begin position="696"/>
        <end position="712"/>
    </location>
</feature>
<reference evidence="11" key="2">
    <citation type="submission" date="2025-08" db="UniProtKB">
        <authorList>
            <consortium name="Ensembl"/>
        </authorList>
    </citation>
    <scope>IDENTIFICATION</scope>
</reference>
<comment type="similarity">
    <text evidence="1">Belongs to the VEFS (VRN2-EMF2-FIS2-SU(Z)12) family.</text>
</comment>
<sequence>MAPHKQSSSGGSHPVGFGSGGKANGLYQSSSAVMAAAKKPNMQLIQADHELFLQAFEKPTQIYRFLRTRNLIAPIFLHRTLTYMSHRNSRNNVKRKSSKVDNLLFKVEKMRGEQETHSLLSSFAFVCSGKPSQDSENEQNSVSLEVLLVKVCHKKRKDVSCPVKQVPTGKKQVPLNPDTSAGVQAKTGSFPSLLVPSIEFEPSNSHMVKSYSLLFRVSRPGCPRTQINGLANGENHHSRDFSEEVVNRKRRSSSLREEGETTFVAQMTVFDKNRRLQLLDGEYEVSMQEMEECPVNKKRATWETILDGKRLPPFESFSQGPTLQFTLRWTSDSTDRSTAPVAKPLATRNSETNQDTRPSTLRATHTLAVKESLNADVQTRREQILAEPRQKLRIFYQFQYNNNTRQQTEARDDLHCPWCTLNCRKLYSLLKHLKLSHSRFVFNYVPHPKGAKIEVSINECYDGSYAGNPQDIHSQPGFAFSRNGPVKRTAVTHILVCRPKRTKPSLSEFLESEDGDREQQRTYISGHNRLYFHSDCCLPLRPQEMEMDSEDERDPDWLKEKTVKQIEEFTDVNEGEKEIMKLWNLHVMKHGFIADNQMNEACLLFAENHAAVIVKHSLCRNFLLHLISMHDFNLISTLTINQAMARLRLLQSQAAHGDGEEDEEEEEEDWETAVESQPELDPDPDPDPSEYKVCSDETSNGCLENGNQQEGS</sequence>
<feature type="compositionally biased region" description="Acidic residues" evidence="8">
    <location>
        <begin position="659"/>
        <end position="688"/>
    </location>
</feature>
<evidence type="ECO:0000256" key="2">
    <source>
        <dbReference type="ARBA" id="ARBA00022723"/>
    </source>
</evidence>
<evidence type="ECO:0000259" key="9">
    <source>
        <dbReference type="Pfam" id="PF09733"/>
    </source>
</evidence>
<accession>A0AAQ5X4R2</accession>
<evidence type="ECO:0000259" key="10">
    <source>
        <dbReference type="Pfam" id="PF23320"/>
    </source>
</evidence>
<protein>
    <recommendedName>
        <fullName evidence="13">Polycomb protein VEFS-Box domain-containing protein</fullName>
    </recommendedName>
</protein>
<proteinExistence type="inferred from homology"/>
<dbReference type="AlphaFoldDB" id="A0AAQ5X4R2"/>
<evidence type="ECO:0000256" key="5">
    <source>
        <dbReference type="ARBA" id="ARBA00022853"/>
    </source>
</evidence>
<keyword evidence="7" id="KW-0804">Transcription</keyword>
<evidence type="ECO:0000256" key="3">
    <source>
        <dbReference type="ARBA" id="ARBA00022771"/>
    </source>
</evidence>
<dbReference type="PANTHER" id="PTHR22597">
    <property type="entry name" value="POLYCOMB GROUP PROTEIN"/>
    <property type="match status" value="1"/>
</dbReference>
<evidence type="ECO:0000256" key="1">
    <source>
        <dbReference type="ARBA" id="ARBA00007416"/>
    </source>
</evidence>
<name>A0AAQ5X4R2_AMPOC</name>